<protein>
    <recommendedName>
        <fullName evidence="4">DUF1579 domain-containing protein</fullName>
    </recommendedName>
</protein>
<dbReference type="PROSITE" id="PS51257">
    <property type="entry name" value="PROKAR_LIPOPROTEIN"/>
    <property type="match status" value="1"/>
</dbReference>
<dbReference type="Proteomes" id="UP000651010">
    <property type="component" value="Unassembled WGS sequence"/>
</dbReference>
<proteinExistence type="predicted"/>
<evidence type="ECO:0000313" key="2">
    <source>
        <dbReference type="EMBL" id="MBE1162295.1"/>
    </source>
</evidence>
<dbReference type="EMBL" id="JACZZA010000012">
    <property type="protein sequence ID" value="MBE1162295.1"/>
    <property type="molecule type" value="Genomic_DNA"/>
</dbReference>
<accession>A0ABR9GE18</accession>
<evidence type="ECO:0000256" key="1">
    <source>
        <dbReference type="SAM" id="SignalP"/>
    </source>
</evidence>
<reference evidence="2 3" key="1">
    <citation type="submission" date="2020-09" db="EMBL/GenBank/DDBJ databases">
        <title>Dyella sp. 7MK23 isolated from forest soil.</title>
        <authorList>
            <person name="Fu J."/>
        </authorList>
    </citation>
    <scope>NUCLEOTIDE SEQUENCE [LARGE SCALE GENOMIC DNA]</scope>
    <source>
        <strain evidence="2 3">7MK23</strain>
    </source>
</reference>
<sequence>MKTSTTLIGLLVMSACSAAMASHGGGTDTSTAPVATSATAPSQMSLLYPRIGTWQVVIRTVPSKSLPKGGLDKGVATIKQGPGGFSIVQDFWSRGTGGYTVGQSYTWWDANAKAYKSVWCDNMQGCVEFTTAVDGNSWTVEMDGEANGEKVHTVIRATMSKDHNAIHEEVANSYNGGPARTETVSEYRRVTSGAT</sequence>
<name>A0ABR9GE18_9GAMM</name>
<evidence type="ECO:0000313" key="3">
    <source>
        <dbReference type="Proteomes" id="UP000651010"/>
    </source>
</evidence>
<comment type="caution">
    <text evidence="2">The sequence shown here is derived from an EMBL/GenBank/DDBJ whole genome shotgun (WGS) entry which is preliminary data.</text>
</comment>
<feature type="chain" id="PRO_5045169801" description="DUF1579 domain-containing protein" evidence="1">
    <location>
        <begin position="22"/>
        <end position="195"/>
    </location>
</feature>
<evidence type="ECO:0008006" key="4">
    <source>
        <dbReference type="Google" id="ProtNLM"/>
    </source>
</evidence>
<keyword evidence="1" id="KW-0732">Signal</keyword>
<dbReference type="RefSeq" id="WP_192557126.1">
    <property type="nucleotide sequence ID" value="NZ_JACZZA010000012.1"/>
</dbReference>
<keyword evidence="3" id="KW-1185">Reference proteome</keyword>
<organism evidence="2 3">
    <name type="scientific">Dyella acidiphila</name>
    <dbReference type="NCBI Taxonomy" id="2775866"/>
    <lineage>
        <taxon>Bacteria</taxon>
        <taxon>Pseudomonadati</taxon>
        <taxon>Pseudomonadota</taxon>
        <taxon>Gammaproteobacteria</taxon>
        <taxon>Lysobacterales</taxon>
        <taxon>Rhodanobacteraceae</taxon>
        <taxon>Dyella</taxon>
    </lineage>
</organism>
<feature type="signal peptide" evidence="1">
    <location>
        <begin position="1"/>
        <end position="21"/>
    </location>
</feature>
<gene>
    <name evidence="2" type="ORF">IGX34_18060</name>
</gene>